<sequence length="547" mass="61428">MLDILIIVAEVSLIILAFSVFHWLIGKLFKQLVRFAWLRKGDRSTRALRRKIRGMLVLHCLMLCVLVVAVNLWLIYQGNNLQEYTLEVITPISPDFWRSFAIGAFQSAGIVIVALISMAIVYPILDIACNRAKKFEYITSNDDSIEEFFSFLKNNLTNIVWLSVAIGCTQLLQVPAIVSQFLYIGLKIYAILAAGLLIFKAVAAIIDSLDALSNKYSNPDNFLRFYDHLRHLVSFLKRSLEYAIYVYMATLVVQQLELVADLAAYGPRIARVIGIIFISRIFVEVANLVIEEALLKNKKLSDFERQRRLTLIPLIRSSLRYAIYFGASISVLYTLGIDPTPIVAAAGIVGLAIGLGAQNLINDMVSGFFILFENYYLVGDFIEVGNAMGTVEAIDLRTTRIRNPDGQQHIIRNGDIGELVNYSKEYTNAVVEVGVAYQSDLDHVYRVIEEIGKVLKQEQLVVIEPTKVDGLNEFGESDLVVRTVTKVKPGTHLAIERILRKMIKNTFDQEGIEIPFARRVLIFQPEDGGNRDVVNAVKGDNLNQASE</sequence>
<dbReference type="InterPro" id="IPR006685">
    <property type="entry name" value="MscS_channel_2nd"/>
</dbReference>
<evidence type="ECO:0000256" key="7">
    <source>
        <dbReference type="SAM" id="Phobius"/>
    </source>
</evidence>
<keyword evidence="3" id="KW-1003">Cell membrane</keyword>
<dbReference type="GO" id="GO:0008381">
    <property type="term" value="F:mechanosensitive monoatomic ion channel activity"/>
    <property type="evidence" value="ECO:0007669"/>
    <property type="project" value="InterPro"/>
</dbReference>
<dbReference type="PANTHER" id="PTHR30460">
    <property type="entry name" value="MODERATE CONDUCTANCE MECHANOSENSITIVE CHANNEL YBIO"/>
    <property type="match status" value="1"/>
</dbReference>
<evidence type="ECO:0000256" key="4">
    <source>
        <dbReference type="ARBA" id="ARBA00022692"/>
    </source>
</evidence>
<proteinExistence type="inferred from homology"/>
<evidence type="ECO:0000256" key="3">
    <source>
        <dbReference type="ARBA" id="ARBA00022475"/>
    </source>
</evidence>
<feature type="domain" description="Mechanosensitive ion channel MscS C-terminal" evidence="9">
    <location>
        <begin position="430"/>
        <end position="514"/>
    </location>
</feature>
<evidence type="ECO:0000259" key="8">
    <source>
        <dbReference type="Pfam" id="PF00924"/>
    </source>
</evidence>
<dbReference type="InterPro" id="IPR049142">
    <property type="entry name" value="MS_channel_1st"/>
</dbReference>
<feature type="transmembrane region" description="Helical" evidence="7">
    <location>
        <begin position="342"/>
        <end position="361"/>
    </location>
</feature>
<feature type="transmembrane region" description="Helical" evidence="7">
    <location>
        <begin position="269"/>
        <end position="290"/>
    </location>
</feature>
<keyword evidence="5 7" id="KW-1133">Transmembrane helix</keyword>
<dbReference type="InterPro" id="IPR045276">
    <property type="entry name" value="YbiO_bact"/>
</dbReference>
<keyword evidence="6 7" id="KW-0472">Membrane</keyword>
<dbReference type="InterPro" id="IPR011014">
    <property type="entry name" value="MscS_channel_TM-2"/>
</dbReference>
<evidence type="ECO:0000256" key="1">
    <source>
        <dbReference type="ARBA" id="ARBA00004651"/>
    </source>
</evidence>
<dbReference type="EMBL" id="JAAHFQ010000302">
    <property type="protein sequence ID" value="NER29061.1"/>
    <property type="molecule type" value="Genomic_DNA"/>
</dbReference>
<comment type="caution">
    <text evidence="11">The sequence shown here is derived from an EMBL/GenBank/DDBJ whole genome shotgun (WGS) entry which is preliminary data.</text>
</comment>
<dbReference type="Gene3D" id="2.30.30.60">
    <property type="match status" value="1"/>
</dbReference>
<evidence type="ECO:0000256" key="6">
    <source>
        <dbReference type="ARBA" id="ARBA00023136"/>
    </source>
</evidence>
<dbReference type="Pfam" id="PF00924">
    <property type="entry name" value="MS_channel_2nd"/>
    <property type="match status" value="1"/>
</dbReference>
<dbReference type="InterPro" id="IPR011066">
    <property type="entry name" value="MscS_channel_C_sf"/>
</dbReference>
<evidence type="ECO:0000259" key="9">
    <source>
        <dbReference type="Pfam" id="PF21082"/>
    </source>
</evidence>
<dbReference type="GO" id="GO:0005886">
    <property type="term" value="C:plasma membrane"/>
    <property type="evidence" value="ECO:0007669"/>
    <property type="project" value="UniProtKB-SubCell"/>
</dbReference>
<feature type="transmembrane region" description="Helical" evidence="7">
    <location>
        <begin position="96"/>
        <end position="125"/>
    </location>
</feature>
<feature type="transmembrane region" description="Helical" evidence="7">
    <location>
        <begin position="56"/>
        <end position="76"/>
    </location>
</feature>
<feature type="transmembrane region" description="Helical" evidence="7">
    <location>
        <begin position="188"/>
        <end position="206"/>
    </location>
</feature>
<comment type="similarity">
    <text evidence="2">Belongs to the MscS (TC 1.A.23) family.</text>
</comment>
<protein>
    <submittedName>
        <fullName evidence="11">Mechanosensitive ion channel family protein</fullName>
    </submittedName>
</protein>
<dbReference type="Pfam" id="PF21082">
    <property type="entry name" value="MS_channel_3rd"/>
    <property type="match status" value="1"/>
</dbReference>
<dbReference type="Gene3D" id="1.10.287.1260">
    <property type="match status" value="1"/>
</dbReference>
<keyword evidence="4 7" id="KW-0812">Transmembrane</keyword>
<dbReference type="Gene3D" id="3.30.70.100">
    <property type="match status" value="1"/>
</dbReference>
<evidence type="ECO:0000256" key="5">
    <source>
        <dbReference type="ARBA" id="ARBA00022989"/>
    </source>
</evidence>
<dbReference type="AlphaFoldDB" id="A0A6B3NHE2"/>
<feature type="transmembrane region" description="Helical" evidence="7">
    <location>
        <begin position="311"/>
        <end position="336"/>
    </location>
</feature>
<feature type="domain" description="Mechanosensitive ion channel MscS" evidence="8">
    <location>
        <begin position="359"/>
        <end position="424"/>
    </location>
</feature>
<evidence type="ECO:0000256" key="2">
    <source>
        <dbReference type="ARBA" id="ARBA00008017"/>
    </source>
</evidence>
<reference evidence="11" key="1">
    <citation type="submission" date="2019-11" db="EMBL/GenBank/DDBJ databases">
        <title>Genomic insights into an expanded diversity of filamentous marine cyanobacteria reveals the extraordinary biosynthetic potential of Moorea and Okeania.</title>
        <authorList>
            <person name="Ferreira Leao T."/>
            <person name="Wang M."/>
            <person name="Moss N."/>
            <person name="Da Silva R."/>
            <person name="Sanders J."/>
            <person name="Nurk S."/>
            <person name="Gurevich A."/>
            <person name="Humphrey G."/>
            <person name="Reher R."/>
            <person name="Zhu Q."/>
            <person name="Belda-Ferre P."/>
            <person name="Glukhov E."/>
            <person name="Rex R."/>
            <person name="Dorrestein P.C."/>
            <person name="Knight R."/>
            <person name="Pevzner P."/>
            <person name="Gerwick W.H."/>
            <person name="Gerwick L."/>
        </authorList>
    </citation>
    <scope>NUCLEOTIDE SEQUENCE</scope>
    <source>
        <strain evidence="11">SIO1C4</strain>
    </source>
</reference>
<dbReference type="Pfam" id="PF21088">
    <property type="entry name" value="MS_channel_1st"/>
    <property type="match status" value="1"/>
</dbReference>
<feature type="transmembrane region" description="Helical" evidence="7">
    <location>
        <begin position="6"/>
        <end position="25"/>
    </location>
</feature>
<name>A0A6B3NHE2_9CYAN</name>
<evidence type="ECO:0000259" key="10">
    <source>
        <dbReference type="Pfam" id="PF21088"/>
    </source>
</evidence>
<dbReference type="SUPFAM" id="SSF82861">
    <property type="entry name" value="Mechanosensitive channel protein MscS (YggB), transmembrane region"/>
    <property type="match status" value="1"/>
</dbReference>
<dbReference type="PANTHER" id="PTHR30460:SF0">
    <property type="entry name" value="MODERATE CONDUCTANCE MECHANOSENSITIVE CHANNEL YBIO"/>
    <property type="match status" value="1"/>
</dbReference>
<feature type="domain" description="Mechanosensitive ion channel transmembrane helices 2/3" evidence="10">
    <location>
        <begin position="319"/>
        <end position="358"/>
    </location>
</feature>
<dbReference type="InterPro" id="IPR010920">
    <property type="entry name" value="LSM_dom_sf"/>
</dbReference>
<accession>A0A6B3NHE2</accession>
<dbReference type="SUPFAM" id="SSF50182">
    <property type="entry name" value="Sm-like ribonucleoproteins"/>
    <property type="match status" value="1"/>
</dbReference>
<comment type="subcellular location">
    <subcellularLocation>
        <location evidence="1">Cell membrane</location>
        <topology evidence="1">Multi-pass membrane protein</topology>
    </subcellularLocation>
</comment>
<gene>
    <name evidence="11" type="ORF">F6J89_15835</name>
</gene>
<evidence type="ECO:0000313" key="11">
    <source>
        <dbReference type="EMBL" id="NER29061.1"/>
    </source>
</evidence>
<dbReference type="InterPro" id="IPR049278">
    <property type="entry name" value="MS_channel_C"/>
</dbReference>
<organism evidence="11">
    <name type="scientific">Symploca sp. SIO1C4</name>
    <dbReference type="NCBI Taxonomy" id="2607765"/>
    <lineage>
        <taxon>Bacteria</taxon>
        <taxon>Bacillati</taxon>
        <taxon>Cyanobacteriota</taxon>
        <taxon>Cyanophyceae</taxon>
        <taxon>Coleofasciculales</taxon>
        <taxon>Coleofasciculaceae</taxon>
        <taxon>Symploca</taxon>
    </lineage>
</organism>
<dbReference type="InterPro" id="IPR023408">
    <property type="entry name" value="MscS_beta-dom_sf"/>
</dbReference>
<dbReference type="SUPFAM" id="SSF82689">
    <property type="entry name" value="Mechanosensitive channel protein MscS (YggB), C-terminal domain"/>
    <property type="match status" value="1"/>
</dbReference>